<evidence type="ECO:0000313" key="1">
    <source>
        <dbReference type="EMBL" id="DAF51102.1"/>
    </source>
</evidence>
<dbReference type="InterPro" id="IPR021145">
    <property type="entry name" value="Portal_protein_SPP1_Gp6-like"/>
</dbReference>
<reference evidence="1" key="1">
    <citation type="journal article" date="2021" name="Proc. Natl. Acad. Sci. U.S.A.">
        <title>A Catalog of Tens of Thousands of Viruses from Human Metagenomes Reveals Hidden Associations with Chronic Diseases.</title>
        <authorList>
            <person name="Tisza M.J."/>
            <person name="Buck C.B."/>
        </authorList>
    </citation>
    <scope>NUCLEOTIDE SEQUENCE</scope>
    <source>
        <strain evidence="1">Ct4Uy2</strain>
    </source>
</reference>
<sequence>MPMDEITAILDSTRPVDNIINDLKEKSVCVPSWDKLIKDYEPTMHDIVTDTVTRQNKVRSDGTVEQASRIYVGLEKLLTKRITEFMYSIPVKRIYHNIEGNPTRQQIAKAIEAIYKYARIDSENIKRGNAYFASCEVFTIWYTVESPNTLYGFTSRYKLKCKTYSPMDGVKLYPLLDELGDMIAMSFEYTKKVKNEQITFFETYTANMHYKWKQEGSGWELVKSEPVAILKIPGVYAYCSVPIYHGLSYIRKEIEYTLSRNSDVIAYNSAPILKIAGGIKGSENKGESRRVYRVEQNGDVAYVSWAQSIEALKYHVDTLVKLFWSQSQMPDISFENMKSLGNIGFDARQTLLTDAHLKVGDESGAWIEAFERECSVIKAFLKMMNVTWKGEVDNVEVEHVITPFIQNDEKSEIEKWVTASGGKAVVSQLEAIKNLGISTDPQETLSQIQKEDETASRIRVSNIFEQSE</sequence>
<protein>
    <submittedName>
        <fullName evidence="1">Portal protein</fullName>
    </submittedName>
</protein>
<dbReference type="EMBL" id="BK032610">
    <property type="protein sequence ID" value="DAF51102.1"/>
    <property type="molecule type" value="Genomic_DNA"/>
</dbReference>
<proteinExistence type="predicted"/>
<dbReference type="Pfam" id="PF05133">
    <property type="entry name" value="SPP1_portal"/>
    <property type="match status" value="1"/>
</dbReference>
<organism evidence="1">
    <name type="scientific">Siphoviridae sp. ct4Uy2</name>
    <dbReference type="NCBI Taxonomy" id="2827777"/>
    <lineage>
        <taxon>Viruses</taxon>
        <taxon>Duplodnaviria</taxon>
        <taxon>Heunggongvirae</taxon>
        <taxon>Uroviricota</taxon>
        <taxon>Caudoviricetes</taxon>
    </lineage>
</organism>
<accession>A0A8S5SJG8</accession>
<name>A0A8S5SJG8_9CAUD</name>